<gene>
    <name evidence="5" type="ORF">SPIRO4BDMA_50439</name>
</gene>
<feature type="domain" description="HD" evidence="3">
    <location>
        <begin position="187"/>
        <end position="309"/>
    </location>
</feature>
<dbReference type="PROSITE" id="PS51832">
    <property type="entry name" value="HD_GYP"/>
    <property type="match status" value="1"/>
</dbReference>
<feature type="modified residue" description="4-aspartylphosphate" evidence="1">
    <location>
        <position position="59"/>
    </location>
</feature>
<dbReference type="PANTHER" id="PTHR45228">
    <property type="entry name" value="CYCLIC DI-GMP PHOSPHODIESTERASE TM_0186-RELATED"/>
    <property type="match status" value="1"/>
</dbReference>
<dbReference type="NCBIfam" id="TIGR00277">
    <property type="entry name" value="HDIG"/>
    <property type="match status" value="1"/>
</dbReference>
<evidence type="ECO:0000259" key="3">
    <source>
        <dbReference type="PROSITE" id="PS51831"/>
    </source>
</evidence>
<reference evidence="5" key="1">
    <citation type="submission" date="2017-02" db="EMBL/GenBank/DDBJ databases">
        <authorList>
            <person name="Regsiter A."/>
            <person name="William W."/>
        </authorList>
    </citation>
    <scope>NUCLEOTIDE SEQUENCE</scope>
    <source>
        <strain evidence="5">BdmA 4</strain>
    </source>
</reference>
<dbReference type="Gene3D" id="3.40.50.2300">
    <property type="match status" value="1"/>
</dbReference>
<evidence type="ECO:0000256" key="1">
    <source>
        <dbReference type="PROSITE-ProRule" id="PRU00169"/>
    </source>
</evidence>
<dbReference type="Pfam" id="PF00072">
    <property type="entry name" value="Response_reg"/>
    <property type="match status" value="1"/>
</dbReference>
<dbReference type="InterPro" id="IPR052020">
    <property type="entry name" value="Cyclic_di-GMP/3'3'-cGAMP_PDE"/>
</dbReference>
<dbReference type="InterPro" id="IPR003607">
    <property type="entry name" value="HD/PDEase_dom"/>
</dbReference>
<protein>
    <submittedName>
        <fullName evidence="5">Response regulator containing a CheY-like receiver domain and an HD-GYP domain</fullName>
    </submittedName>
</protein>
<feature type="domain" description="HD-GYP" evidence="4">
    <location>
        <begin position="165"/>
        <end position="360"/>
    </location>
</feature>
<dbReference type="PROSITE" id="PS51831">
    <property type="entry name" value="HD"/>
    <property type="match status" value="1"/>
</dbReference>
<dbReference type="EMBL" id="FWDO01000005">
    <property type="protein sequence ID" value="SLM18924.1"/>
    <property type="molecule type" value="Genomic_DNA"/>
</dbReference>
<dbReference type="PROSITE" id="PS50110">
    <property type="entry name" value="RESPONSE_REGULATORY"/>
    <property type="match status" value="1"/>
</dbReference>
<dbReference type="SUPFAM" id="SSF109604">
    <property type="entry name" value="HD-domain/PDEase-like"/>
    <property type="match status" value="1"/>
</dbReference>
<dbReference type="InterPro" id="IPR006675">
    <property type="entry name" value="HDIG_dom"/>
</dbReference>
<dbReference type="AlphaFoldDB" id="A0A3P3XRX6"/>
<accession>A0A3P3XRX6</accession>
<dbReference type="GO" id="GO:0000160">
    <property type="term" value="P:phosphorelay signal transduction system"/>
    <property type="evidence" value="ECO:0007669"/>
    <property type="project" value="InterPro"/>
</dbReference>
<proteinExistence type="predicted"/>
<evidence type="ECO:0000259" key="2">
    <source>
        <dbReference type="PROSITE" id="PS50110"/>
    </source>
</evidence>
<sequence length="368" mass="41965">MNTDQKRMVLVVEDNAPMQKVLSLSIQKMDYDYAIAKNGREALDLIESGDVSPDAILLDIRMPVMSGLVVLPKIRTIIPSVPVIMLTAFGDLETGLAAMKAGAFDYLVKPSSLEKIRETLEKAFSYREIMEMKAEEERKREQQRLELEKRVESSYQELGDVYGKLKKMNLQTAYALAETIEAKDRYTQGHCERVRWLSSRIGKAMSLADEEIEQLEYAALLHDIGKIGIPDSILNKEGPLNERERQIIRMHPIIGAQILSTVEFFEKAASAVRHHHERWDGKGYPDGVEGERIDHLARIISLADTLDAMATSRPYRRALSFDEVLQEIHLMRGIQFAPDVVDVFFAADLDKAYLEKFREEVRKKKDKP</sequence>
<dbReference type="InterPro" id="IPR037522">
    <property type="entry name" value="HD_GYP_dom"/>
</dbReference>
<dbReference type="Gene3D" id="1.10.3210.10">
    <property type="entry name" value="Hypothetical protein af1432"/>
    <property type="match status" value="1"/>
</dbReference>
<dbReference type="InterPro" id="IPR001789">
    <property type="entry name" value="Sig_transdc_resp-reg_receiver"/>
</dbReference>
<organism evidence="5">
    <name type="scientific">uncultured spirochete</name>
    <dbReference type="NCBI Taxonomy" id="156406"/>
    <lineage>
        <taxon>Bacteria</taxon>
        <taxon>Pseudomonadati</taxon>
        <taxon>Spirochaetota</taxon>
        <taxon>Spirochaetia</taxon>
        <taxon>Spirochaetales</taxon>
        <taxon>environmental samples</taxon>
    </lineage>
</organism>
<dbReference type="InterPro" id="IPR011006">
    <property type="entry name" value="CheY-like_superfamily"/>
</dbReference>
<feature type="domain" description="Response regulatory" evidence="2">
    <location>
        <begin position="8"/>
        <end position="124"/>
    </location>
</feature>
<evidence type="ECO:0000259" key="4">
    <source>
        <dbReference type="PROSITE" id="PS51832"/>
    </source>
</evidence>
<dbReference type="Pfam" id="PF13487">
    <property type="entry name" value="HD_5"/>
    <property type="match status" value="1"/>
</dbReference>
<dbReference type="InterPro" id="IPR006674">
    <property type="entry name" value="HD_domain"/>
</dbReference>
<evidence type="ECO:0000313" key="5">
    <source>
        <dbReference type="EMBL" id="SLM18924.1"/>
    </source>
</evidence>
<dbReference type="CDD" id="cd00156">
    <property type="entry name" value="REC"/>
    <property type="match status" value="1"/>
</dbReference>
<dbReference type="SUPFAM" id="SSF52172">
    <property type="entry name" value="CheY-like"/>
    <property type="match status" value="1"/>
</dbReference>
<dbReference type="PANTHER" id="PTHR45228:SF4">
    <property type="entry name" value="LIPOPROTEIN"/>
    <property type="match status" value="1"/>
</dbReference>
<name>A0A3P3XRX6_9SPIR</name>
<dbReference type="CDD" id="cd00077">
    <property type="entry name" value="HDc"/>
    <property type="match status" value="1"/>
</dbReference>
<dbReference type="SMART" id="SM00471">
    <property type="entry name" value="HDc"/>
    <property type="match status" value="1"/>
</dbReference>
<dbReference type="SMART" id="SM00448">
    <property type="entry name" value="REC"/>
    <property type="match status" value="1"/>
</dbReference>
<keyword evidence="1" id="KW-0597">Phosphoprotein</keyword>